<dbReference type="Proteomes" id="UP000244855">
    <property type="component" value="Unassembled WGS sequence"/>
</dbReference>
<dbReference type="EMBL" id="KZ806262">
    <property type="protein sequence ID" value="PVH90498.1"/>
    <property type="molecule type" value="Genomic_DNA"/>
</dbReference>
<reference evidence="1 2" key="1">
    <citation type="journal article" date="2018" name="Sci. Rep.">
        <title>Comparative genomics provides insights into the lifestyle and reveals functional heterogeneity of dark septate endophytic fungi.</title>
        <authorList>
            <person name="Knapp D.G."/>
            <person name="Nemeth J.B."/>
            <person name="Barry K."/>
            <person name="Hainaut M."/>
            <person name="Henrissat B."/>
            <person name="Johnson J."/>
            <person name="Kuo A."/>
            <person name="Lim J.H.P."/>
            <person name="Lipzen A."/>
            <person name="Nolan M."/>
            <person name="Ohm R.A."/>
            <person name="Tamas L."/>
            <person name="Grigoriev I.V."/>
            <person name="Spatafora J.W."/>
            <person name="Nagy L.G."/>
            <person name="Kovacs G.M."/>
        </authorList>
    </citation>
    <scope>NUCLEOTIDE SEQUENCE [LARGE SCALE GENOMIC DNA]</scope>
    <source>
        <strain evidence="1 2">DSE2036</strain>
    </source>
</reference>
<evidence type="ECO:0000313" key="1">
    <source>
        <dbReference type="EMBL" id="PVH90498.1"/>
    </source>
</evidence>
<name>A0A2V1CXP1_9PLEO</name>
<organism evidence="1 2">
    <name type="scientific">Periconia macrospinosa</name>
    <dbReference type="NCBI Taxonomy" id="97972"/>
    <lineage>
        <taxon>Eukaryota</taxon>
        <taxon>Fungi</taxon>
        <taxon>Dikarya</taxon>
        <taxon>Ascomycota</taxon>
        <taxon>Pezizomycotina</taxon>
        <taxon>Dothideomycetes</taxon>
        <taxon>Pleosporomycetidae</taxon>
        <taxon>Pleosporales</taxon>
        <taxon>Massarineae</taxon>
        <taxon>Periconiaceae</taxon>
        <taxon>Periconia</taxon>
    </lineage>
</organism>
<proteinExistence type="predicted"/>
<evidence type="ECO:0000313" key="2">
    <source>
        <dbReference type="Proteomes" id="UP000244855"/>
    </source>
</evidence>
<dbReference type="OrthoDB" id="10544981at2759"/>
<sequence>MLTLRVEPVVLRCIQHRFQIEDPLLLKLLIRGPIIVLLAHLMLTTFKKVLLRLRALLMLLGCACLICNSF</sequence>
<accession>A0A2V1CXP1</accession>
<keyword evidence="2" id="KW-1185">Reference proteome</keyword>
<gene>
    <name evidence="1" type="ORF">DM02DRAFT_437201</name>
</gene>
<dbReference type="AlphaFoldDB" id="A0A2V1CXP1"/>
<protein>
    <submittedName>
        <fullName evidence="1">Uncharacterized protein</fullName>
    </submittedName>
</protein>